<evidence type="ECO:0000313" key="5">
    <source>
        <dbReference type="Proteomes" id="UP000003963"/>
    </source>
</evidence>
<dbReference type="Gene3D" id="3.30.70.360">
    <property type="match status" value="1"/>
</dbReference>
<dbReference type="InterPro" id="IPR050072">
    <property type="entry name" value="Peptidase_M20A"/>
</dbReference>
<evidence type="ECO:0000313" key="4">
    <source>
        <dbReference type="EMBL" id="EFL28385.1"/>
    </source>
</evidence>
<dbReference type="STRING" id="457427.SSOG_08099"/>
<dbReference type="Gene3D" id="3.40.630.10">
    <property type="entry name" value="Zn peptidases"/>
    <property type="match status" value="1"/>
</dbReference>
<dbReference type="SUPFAM" id="SSF55031">
    <property type="entry name" value="Bacterial exopeptidase dimerisation domain"/>
    <property type="match status" value="1"/>
</dbReference>
<evidence type="ECO:0000256" key="3">
    <source>
        <dbReference type="SAM" id="MobiDB-lite"/>
    </source>
</evidence>
<dbReference type="GO" id="GO:0016787">
    <property type="term" value="F:hydrolase activity"/>
    <property type="evidence" value="ECO:0007669"/>
    <property type="project" value="UniProtKB-KW"/>
</dbReference>
<keyword evidence="2" id="KW-0378">Hydrolase</keyword>
<keyword evidence="1" id="KW-0479">Metal-binding</keyword>
<organism evidence="4 5">
    <name type="scientific">Streptomyces himastatinicus ATCC 53653</name>
    <dbReference type="NCBI Taxonomy" id="457427"/>
    <lineage>
        <taxon>Bacteria</taxon>
        <taxon>Bacillati</taxon>
        <taxon>Actinomycetota</taxon>
        <taxon>Actinomycetes</taxon>
        <taxon>Kitasatosporales</taxon>
        <taxon>Streptomycetaceae</taxon>
        <taxon>Streptomyces</taxon>
        <taxon>Streptomyces violaceusniger group</taxon>
    </lineage>
</organism>
<dbReference type="AlphaFoldDB" id="D9WTJ1"/>
<dbReference type="EMBL" id="GG657754">
    <property type="protein sequence ID" value="EFL28385.1"/>
    <property type="molecule type" value="Genomic_DNA"/>
</dbReference>
<reference evidence="4 5" key="1">
    <citation type="submission" date="2009-02" db="EMBL/GenBank/DDBJ databases">
        <title>Annotation of Streptomyces hygroscopicus strain ATCC 53653.</title>
        <authorList>
            <consortium name="The Broad Institute Genome Sequencing Platform"/>
            <consortium name="Broad Institute Microbial Sequencing Center"/>
            <person name="Fischbach M."/>
            <person name="Godfrey P."/>
            <person name="Ward D."/>
            <person name="Young S."/>
            <person name="Zeng Q."/>
            <person name="Koehrsen M."/>
            <person name="Alvarado L."/>
            <person name="Berlin A.M."/>
            <person name="Bochicchio J."/>
            <person name="Borenstein D."/>
            <person name="Chapman S.B."/>
            <person name="Chen Z."/>
            <person name="Engels R."/>
            <person name="Freedman E."/>
            <person name="Gellesch M."/>
            <person name="Goldberg J."/>
            <person name="Griggs A."/>
            <person name="Gujja S."/>
            <person name="Heilman E.R."/>
            <person name="Heiman D.I."/>
            <person name="Hepburn T.A."/>
            <person name="Howarth C."/>
            <person name="Jen D."/>
            <person name="Larson L."/>
            <person name="Lewis B."/>
            <person name="Mehta T."/>
            <person name="Park D."/>
            <person name="Pearson M."/>
            <person name="Richards J."/>
            <person name="Roberts A."/>
            <person name="Saif S."/>
            <person name="Shea T.D."/>
            <person name="Shenoy N."/>
            <person name="Sisk P."/>
            <person name="Stolte C."/>
            <person name="Sykes S.N."/>
            <person name="Thomson T."/>
            <person name="Walk T."/>
            <person name="White J."/>
            <person name="Yandava C."/>
            <person name="Straight P."/>
            <person name="Clardy J."/>
            <person name="Hung D."/>
            <person name="Kolter R."/>
            <person name="Mekalanos J."/>
            <person name="Walker S."/>
            <person name="Walsh C.T."/>
            <person name="Wieland-Brown L.C."/>
            <person name="Haas B."/>
            <person name="Nusbaum C."/>
            <person name="Birren B."/>
        </authorList>
    </citation>
    <scope>NUCLEOTIDE SEQUENCE [LARGE SCALE GENOMIC DNA]</scope>
    <source>
        <strain evidence="4 5">ATCC 53653</strain>
    </source>
</reference>
<dbReference type="InterPro" id="IPR036264">
    <property type="entry name" value="Bact_exopeptidase_dim_dom"/>
</dbReference>
<name>D9WTJ1_9ACTN</name>
<gene>
    <name evidence="4" type="ORF">SSOG_08099</name>
</gene>
<dbReference type="HOGENOM" id="CLU_626766_0_0_11"/>
<keyword evidence="5" id="KW-1185">Reference proteome</keyword>
<evidence type="ECO:0000256" key="1">
    <source>
        <dbReference type="ARBA" id="ARBA00022723"/>
    </source>
</evidence>
<accession>D9WTJ1</accession>
<proteinExistence type="predicted"/>
<dbReference type="Proteomes" id="UP000003963">
    <property type="component" value="Unassembled WGS sequence"/>
</dbReference>
<evidence type="ECO:0000256" key="2">
    <source>
        <dbReference type="ARBA" id="ARBA00022801"/>
    </source>
</evidence>
<feature type="region of interest" description="Disordered" evidence="3">
    <location>
        <begin position="1"/>
        <end position="64"/>
    </location>
</feature>
<dbReference type="SUPFAM" id="SSF53187">
    <property type="entry name" value="Zn-dependent exopeptidases"/>
    <property type="match status" value="1"/>
</dbReference>
<protein>
    <submittedName>
        <fullName evidence="4">Putative LigA</fullName>
    </submittedName>
</protein>
<dbReference type="PANTHER" id="PTHR43808">
    <property type="entry name" value="ACETYLORNITHINE DEACETYLASE"/>
    <property type="match status" value="1"/>
</dbReference>
<sequence>MPPKHPTPPATRRHDHGPYPAHPPGRGRDRREPPAGQEAHRAHHHDPGPQDQPMTGGGPAGLTGLDEQRRAWVTDAWRHITTDRLRELIIGLVDVPSPTGDEGPLAAHIADTLGSAGCDARVQPVDDRQANAWARLTGDGTGPDLMLYAPIDTLTVGEESEDVPWIGPELRDDMRPRATVHGDLVTGLGASNPKGHAACVMMAAEAIRQSGVPLTGDLVAAFGAGGMPTNARPGGVRYNTGQGVGCSFLLEQGVWTDYAVIAKPGWTVSWDEVGLVWFEVTVPGLHTYVGSRHRLPYDNAIANAGTVALRLEEWFEKYALRHTGGTVAPQGVVASVRGGWPRMAATTPAACTLRVDLRIGPDTTPMRAKREFLAAVDAIREDTGIDVTAEMILAIPGTRTDPDSWVCRSAIAGWEALEDRPHEVIRGNSGATDANILRGRGVPTVRIGMPKVADAPFEIDFARGMNTVDVRAMERLTRHLVRTALDTVTRTRDEVEGEPS</sequence>